<keyword evidence="4" id="KW-1185">Reference proteome</keyword>
<sequence length="60" mass="6934">MKMLKLIEDYPSTFKKGTKFFIISDSEFIGVKSYVLLSEDLRGKIVVSEEELKNKFVSIN</sequence>
<evidence type="ECO:0000313" key="2">
    <source>
        <dbReference type="EMBL" id="PEJ33711.1"/>
    </source>
</evidence>
<evidence type="ECO:0000313" key="1">
    <source>
        <dbReference type="EMBL" id="AXN39309.1"/>
    </source>
</evidence>
<dbReference type="EMBL" id="CP030926">
    <property type="protein sequence ID" value="AXN39309.1"/>
    <property type="molecule type" value="Genomic_DNA"/>
</dbReference>
<dbReference type="Proteomes" id="UP000260457">
    <property type="component" value="Chromosome"/>
</dbReference>
<dbReference type="KEGG" id="pbut:DTO10_13590"/>
<dbReference type="Proteomes" id="UP000220106">
    <property type="component" value="Unassembled WGS sequence"/>
</dbReference>
<protein>
    <submittedName>
        <fullName evidence="2">Uncharacterized protein</fullName>
    </submittedName>
</protein>
<evidence type="ECO:0000313" key="3">
    <source>
        <dbReference type="Proteomes" id="UP000220106"/>
    </source>
</evidence>
<dbReference type="AlphaFoldDB" id="A0AAX0RS51"/>
<reference evidence="2 3" key="1">
    <citation type="submission" date="2017-09" db="EMBL/GenBank/DDBJ databases">
        <title>Large-scale bioinformatics analysis of Bacillus genomes uncovers conserved roles of natural products in bacterial physiology.</title>
        <authorList>
            <consortium name="Agbiome Team Llc"/>
            <person name="Bleich R.M."/>
            <person name="Kirk G.J."/>
            <person name="Santa Maria K.C."/>
            <person name="Allen S.E."/>
            <person name="Farag S."/>
            <person name="Shank E.A."/>
            <person name="Bowers A."/>
        </authorList>
    </citation>
    <scope>NUCLEOTIDE SEQUENCE [LARGE SCALE GENOMIC DNA]</scope>
    <source>
        <strain evidence="2 3">AFS003229</strain>
    </source>
</reference>
<dbReference type="GeneID" id="95399265"/>
<reference evidence="1 4" key="2">
    <citation type="submission" date="2018-07" db="EMBL/GenBank/DDBJ databases">
        <title>The molecular basis for the intramolecular migration of carboxyl group in the catabolism of para-hydroxybenzoate via gentisate.</title>
        <authorList>
            <person name="Zhao H."/>
            <person name="Xu Y."/>
            <person name="Lin S."/>
            <person name="Spain J.C."/>
            <person name="Zhou N.-Y."/>
        </authorList>
    </citation>
    <scope>NUCLEOTIDE SEQUENCE [LARGE SCALE GENOMIC DNA]</scope>
    <source>
        <strain evidence="1 4">PHB-7a</strain>
    </source>
</reference>
<dbReference type="RefSeq" id="WP_098175901.1">
    <property type="nucleotide sequence ID" value="NZ_CP030926.1"/>
</dbReference>
<evidence type="ECO:0000313" key="4">
    <source>
        <dbReference type="Proteomes" id="UP000260457"/>
    </source>
</evidence>
<dbReference type="EMBL" id="NUEQ01000016">
    <property type="protein sequence ID" value="PEJ33711.1"/>
    <property type="molecule type" value="Genomic_DNA"/>
</dbReference>
<name>A0AAX0RS51_9BACI</name>
<organism evidence="2 3">
    <name type="scientific">Peribacillus butanolivorans</name>
    <dbReference type="NCBI Taxonomy" id="421767"/>
    <lineage>
        <taxon>Bacteria</taxon>
        <taxon>Bacillati</taxon>
        <taxon>Bacillota</taxon>
        <taxon>Bacilli</taxon>
        <taxon>Bacillales</taxon>
        <taxon>Bacillaceae</taxon>
        <taxon>Peribacillus</taxon>
    </lineage>
</organism>
<gene>
    <name evidence="2" type="ORF">CN689_11050</name>
    <name evidence="1" type="ORF">DTO10_13590</name>
</gene>
<accession>A0AAX0RS51</accession>
<proteinExistence type="predicted"/>